<accession>A0AAV7EIM6</accession>
<dbReference type="AlphaFoldDB" id="A0AAV7EIM6"/>
<organism evidence="2 3">
    <name type="scientific">Aristolochia fimbriata</name>
    <name type="common">White veined hardy Dutchman's pipe vine</name>
    <dbReference type="NCBI Taxonomy" id="158543"/>
    <lineage>
        <taxon>Eukaryota</taxon>
        <taxon>Viridiplantae</taxon>
        <taxon>Streptophyta</taxon>
        <taxon>Embryophyta</taxon>
        <taxon>Tracheophyta</taxon>
        <taxon>Spermatophyta</taxon>
        <taxon>Magnoliopsida</taxon>
        <taxon>Magnoliidae</taxon>
        <taxon>Piperales</taxon>
        <taxon>Aristolochiaceae</taxon>
        <taxon>Aristolochia</taxon>
    </lineage>
</organism>
<comment type="caution">
    <text evidence="2">The sequence shown here is derived from an EMBL/GenBank/DDBJ whole genome shotgun (WGS) entry which is preliminary data.</text>
</comment>
<dbReference type="InterPro" id="IPR050317">
    <property type="entry name" value="Plant_Fungal_Acyltransferase"/>
</dbReference>
<dbReference type="InterPro" id="IPR023213">
    <property type="entry name" value="CAT-like_dom_sf"/>
</dbReference>
<evidence type="ECO:0000256" key="1">
    <source>
        <dbReference type="ARBA" id="ARBA00009861"/>
    </source>
</evidence>
<gene>
    <name evidence="2" type="ORF">H6P81_008650</name>
</gene>
<dbReference type="Gene3D" id="3.30.559.10">
    <property type="entry name" value="Chloramphenicol acetyltransferase-like domain"/>
    <property type="match status" value="1"/>
</dbReference>
<dbReference type="EMBL" id="JAINDJ010000004">
    <property type="protein sequence ID" value="KAG9448685.1"/>
    <property type="molecule type" value="Genomic_DNA"/>
</dbReference>
<keyword evidence="3" id="KW-1185">Reference proteome</keyword>
<dbReference type="Pfam" id="PF02458">
    <property type="entry name" value="Transferase"/>
    <property type="match status" value="1"/>
</dbReference>
<comment type="similarity">
    <text evidence="1">Belongs to the plant acyltransferase family.</text>
</comment>
<protein>
    <submittedName>
        <fullName evidence="2">Uncharacterized protein</fullName>
    </submittedName>
</protein>
<evidence type="ECO:0000313" key="2">
    <source>
        <dbReference type="EMBL" id="KAG9448685.1"/>
    </source>
</evidence>
<sequence length="197" mass="22990">MDTFRRNYIYYFVEYFNFSSLHNLHIFVLYYDPDWIKHREPPTCHFRYWVDEFVPLTELPAESPKPPVEPGNLDNVLVHYSVKFINELKARTTPATAKFSRFDVLTGHLWKKITTARGLDPEEISQVRIAINGRPRLRSLSVPPMFFGNLVLNAFPRAKVRCLEEFSVTDSAQLVHDSVTQIGDAYFRSFIDFGAMH</sequence>
<reference evidence="2 3" key="1">
    <citation type="submission" date="2021-07" db="EMBL/GenBank/DDBJ databases">
        <title>The Aristolochia fimbriata genome: insights into angiosperm evolution, floral development and chemical biosynthesis.</title>
        <authorList>
            <person name="Jiao Y."/>
        </authorList>
    </citation>
    <scope>NUCLEOTIDE SEQUENCE [LARGE SCALE GENOMIC DNA]</scope>
    <source>
        <strain evidence="2">IBCAS-2021</strain>
        <tissue evidence="2">Leaf</tissue>
    </source>
</reference>
<proteinExistence type="inferred from homology"/>
<evidence type="ECO:0000313" key="3">
    <source>
        <dbReference type="Proteomes" id="UP000825729"/>
    </source>
</evidence>
<dbReference type="Proteomes" id="UP000825729">
    <property type="component" value="Unassembled WGS sequence"/>
</dbReference>
<dbReference type="PANTHER" id="PTHR31642">
    <property type="entry name" value="TRICHOTHECENE 3-O-ACETYLTRANSFERASE"/>
    <property type="match status" value="1"/>
</dbReference>
<dbReference type="PANTHER" id="PTHR31642:SF278">
    <property type="entry name" value="TRYPTAMINE HYDROXYCINNAMOYLTRANSFERASE 1"/>
    <property type="match status" value="1"/>
</dbReference>
<name>A0AAV7EIM6_ARIFI</name>
<dbReference type="GO" id="GO:0016747">
    <property type="term" value="F:acyltransferase activity, transferring groups other than amino-acyl groups"/>
    <property type="evidence" value="ECO:0007669"/>
    <property type="project" value="TreeGrafter"/>
</dbReference>